<dbReference type="Pfam" id="PF12680">
    <property type="entry name" value="SnoaL_2"/>
    <property type="match status" value="1"/>
</dbReference>
<proteinExistence type="predicted"/>
<dbReference type="AlphaFoldDB" id="A0A0J7Y426"/>
<evidence type="ECO:0000313" key="2">
    <source>
        <dbReference type="EMBL" id="KMS58671.1"/>
    </source>
</evidence>
<evidence type="ECO:0000259" key="1">
    <source>
        <dbReference type="Pfam" id="PF12680"/>
    </source>
</evidence>
<dbReference type="InterPro" id="IPR032710">
    <property type="entry name" value="NTF2-like_dom_sf"/>
</dbReference>
<evidence type="ECO:0000313" key="3">
    <source>
        <dbReference type="Proteomes" id="UP000052232"/>
    </source>
</evidence>
<sequence length="141" mass="15306">MFDRPGRRRLNGAMTIASPQPDPARTGQDFLDAIVAGDLDAIDALLAPDATWWVQGWGMLDRSALMRGLAGTIGRSGARAMTILRTTAQDDRVAIEAEGRFSFAEGEYCNSYVYVLAIDAQGRIAQGKEYLDTAVAARFYG</sequence>
<reference evidence="2 3" key="1">
    <citation type="journal article" date="2015" name="G3 (Bethesda)">
        <title>Insights into Ongoing Evolution of the Hexachlorocyclohexane Catabolic Pathway from Comparative Genomics of Ten Sphingomonadaceae Strains.</title>
        <authorList>
            <person name="Pearce S.L."/>
            <person name="Oakeshott J.G."/>
            <person name="Pandey G."/>
        </authorList>
    </citation>
    <scope>NUCLEOTIDE SEQUENCE [LARGE SCALE GENOMIC DNA]</scope>
    <source>
        <strain evidence="2 3">LL01</strain>
    </source>
</reference>
<dbReference type="PATRIC" id="fig|1420583.3.peg.391"/>
<organism evidence="2 3">
    <name type="scientific">Sphingobium cupriresistens LL01</name>
    <dbReference type="NCBI Taxonomy" id="1420583"/>
    <lineage>
        <taxon>Bacteria</taxon>
        <taxon>Pseudomonadati</taxon>
        <taxon>Pseudomonadota</taxon>
        <taxon>Alphaproteobacteria</taxon>
        <taxon>Sphingomonadales</taxon>
        <taxon>Sphingomonadaceae</taxon>
        <taxon>Sphingobium</taxon>
    </lineage>
</organism>
<name>A0A0J7Y426_9SPHN</name>
<keyword evidence="3" id="KW-1185">Reference proteome</keyword>
<dbReference type="Proteomes" id="UP000052232">
    <property type="component" value="Unassembled WGS sequence"/>
</dbReference>
<dbReference type="STRING" id="1420583.V473_01960"/>
<protein>
    <recommendedName>
        <fullName evidence="1">SnoaL-like domain-containing protein</fullName>
    </recommendedName>
</protein>
<comment type="caution">
    <text evidence="2">The sequence shown here is derived from an EMBL/GenBank/DDBJ whole genome shotgun (WGS) entry which is preliminary data.</text>
</comment>
<dbReference type="SUPFAM" id="SSF54427">
    <property type="entry name" value="NTF2-like"/>
    <property type="match status" value="1"/>
</dbReference>
<dbReference type="Gene3D" id="3.10.450.50">
    <property type="match status" value="1"/>
</dbReference>
<dbReference type="InterPro" id="IPR037401">
    <property type="entry name" value="SnoaL-like"/>
</dbReference>
<accession>A0A0J7Y426</accession>
<gene>
    <name evidence="2" type="ORF">V473_01960</name>
</gene>
<feature type="domain" description="SnoaL-like" evidence="1">
    <location>
        <begin position="28"/>
        <end position="126"/>
    </location>
</feature>
<dbReference type="EMBL" id="JACT01000001">
    <property type="protein sequence ID" value="KMS58671.1"/>
    <property type="molecule type" value="Genomic_DNA"/>
</dbReference>